<name>A0A3R5YNC6_9BACT</name>
<proteinExistence type="predicted"/>
<comment type="caution">
    <text evidence="1">The sequence shown here is derived from an EMBL/GenBank/DDBJ whole genome shotgun (WGS) entry which is preliminary data.</text>
</comment>
<dbReference type="AlphaFoldDB" id="A0A3R5YNC6"/>
<gene>
    <name evidence="1" type="ORF">DWY11_13145</name>
</gene>
<organism evidence="1 2">
    <name type="scientific">Segatella copri</name>
    <dbReference type="NCBI Taxonomy" id="165179"/>
    <lineage>
        <taxon>Bacteria</taxon>
        <taxon>Pseudomonadati</taxon>
        <taxon>Bacteroidota</taxon>
        <taxon>Bacteroidia</taxon>
        <taxon>Bacteroidales</taxon>
        <taxon>Prevotellaceae</taxon>
        <taxon>Segatella</taxon>
    </lineage>
</organism>
<evidence type="ECO:0000313" key="1">
    <source>
        <dbReference type="EMBL" id="RGS12015.1"/>
    </source>
</evidence>
<reference evidence="1 2" key="1">
    <citation type="submission" date="2018-08" db="EMBL/GenBank/DDBJ databases">
        <title>A genome reference for cultivated species of the human gut microbiota.</title>
        <authorList>
            <person name="Zou Y."/>
            <person name="Xue W."/>
            <person name="Luo G."/>
        </authorList>
    </citation>
    <scope>NUCLEOTIDE SEQUENCE [LARGE SCALE GENOMIC DNA]</scope>
    <source>
        <strain evidence="1 2">AF24-12</strain>
    </source>
</reference>
<accession>A0A3R5YNC6</accession>
<dbReference type="Proteomes" id="UP000283872">
    <property type="component" value="Unassembled WGS sequence"/>
</dbReference>
<dbReference type="EMBL" id="QRVA01000043">
    <property type="protein sequence ID" value="RGS12015.1"/>
    <property type="molecule type" value="Genomic_DNA"/>
</dbReference>
<sequence>MFLQISPQNIILKLWYFQILIVILQQIRVSKIKEDYNMTKIISNSKEPTVTNRHDYATEAHNESEEYPFMTSCNNDELANHVLAREEEYTRTGYAVDFLEMMADFKNEFVW</sequence>
<protein>
    <submittedName>
        <fullName evidence="1">Uncharacterized protein</fullName>
    </submittedName>
</protein>
<evidence type="ECO:0000313" key="2">
    <source>
        <dbReference type="Proteomes" id="UP000283872"/>
    </source>
</evidence>